<dbReference type="Gene3D" id="2.40.180.10">
    <property type="entry name" value="Catalase core domain"/>
    <property type="match status" value="1"/>
</dbReference>
<dbReference type="CDD" id="cd08152">
    <property type="entry name" value="y4iL_like"/>
    <property type="match status" value="1"/>
</dbReference>
<keyword evidence="3" id="KW-1185">Reference proteome</keyword>
<dbReference type="GO" id="GO:0020037">
    <property type="term" value="F:heme binding"/>
    <property type="evidence" value="ECO:0007669"/>
    <property type="project" value="InterPro"/>
</dbReference>
<protein>
    <submittedName>
        <fullName evidence="2">Catalase family protein</fullName>
    </submittedName>
</protein>
<accession>A0A545U3B2</accession>
<proteinExistence type="predicted"/>
<evidence type="ECO:0000313" key="3">
    <source>
        <dbReference type="Proteomes" id="UP000315252"/>
    </source>
</evidence>
<comment type="caution">
    <text evidence="2">The sequence shown here is derived from an EMBL/GenBank/DDBJ whole genome shotgun (WGS) entry which is preliminary data.</text>
</comment>
<evidence type="ECO:0000313" key="2">
    <source>
        <dbReference type="EMBL" id="TQV83903.1"/>
    </source>
</evidence>
<dbReference type="InterPro" id="IPR020835">
    <property type="entry name" value="Catalase_sf"/>
</dbReference>
<dbReference type="EMBL" id="VHSH01000001">
    <property type="protein sequence ID" value="TQV83903.1"/>
    <property type="molecule type" value="Genomic_DNA"/>
</dbReference>
<dbReference type="SUPFAM" id="SSF56634">
    <property type="entry name" value="Heme-dependent catalase-like"/>
    <property type="match status" value="1"/>
</dbReference>
<dbReference type="RefSeq" id="WP_142895138.1">
    <property type="nucleotide sequence ID" value="NZ_ML660052.1"/>
</dbReference>
<dbReference type="Proteomes" id="UP000315252">
    <property type="component" value="Unassembled WGS sequence"/>
</dbReference>
<sequence length="394" mass="43779">MAKAPNNPFEKIADPTGEAREIRELTKLTSKLLDKRYRQKNKKVLRGVHPKSHGCLRAVFEIRQDIPEALRAGLFATPGKRYRAWVRFSNAAIKVAHDLGTSDPQAQQNGSRGLAIKVLDVGGRVLLADDGAKNQDFLMINTPAFAFVDSKQYLLLNKVLEQTGDNETAAVGALLQPILDPNSGASAAEKQRAAKTAGVIQMIQAKPVENPMEVAYFGAAPFLFGPDRIMRFAAVPWGGEAPQAVPPQAGPNYLRRAVRQRVRQREDICFDFRLQVRGKAEKNLQIEDATAIWDEAKTPFVSVARLIIPAPQDRPGSDQGKASARREAQCEKMSFTPWHCLAEHQPLGSINRLRKPVYEASSDMRRGKKKAKDKAAIKKTIRKPVRLKRARRPT</sequence>
<dbReference type="OrthoDB" id="9765610at2"/>
<gene>
    <name evidence="2" type="ORF">FKG95_04825</name>
</gene>
<feature type="region of interest" description="Disordered" evidence="1">
    <location>
        <begin position="358"/>
        <end position="394"/>
    </location>
</feature>
<dbReference type="PANTHER" id="PTHR36195">
    <property type="entry name" value="DOMAIN PROTEIN, PUTATIVE (AFU_ORTHOLOGUE AFUA_5G01990)-RELATED-RELATED"/>
    <property type="match status" value="1"/>
</dbReference>
<organism evidence="2 3">
    <name type="scientific">Denitrobaculum tricleocarpae</name>
    <dbReference type="NCBI Taxonomy" id="2591009"/>
    <lineage>
        <taxon>Bacteria</taxon>
        <taxon>Pseudomonadati</taxon>
        <taxon>Pseudomonadota</taxon>
        <taxon>Alphaproteobacteria</taxon>
        <taxon>Rhodospirillales</taxon>
        <taxon>Rhodospirillaceae</taxon>
        <taxon>Denitrobaculum</taxon>
    </lineage>
</organism>
<dbReference type="GO" id="GO:0004096">
    <property type="term" value="F:catalase activity"/>
    <property type="evidence" value="ECO:0007669"/>
    <property type="project" value="InterPro"/>
</dbReference>
<reference evidence="2 3" key="1">
    <citation type="submission" date="2019-06" db="EMBL/GenBank/DDBJ databases">
        <title>Whole genome sequence for Rhodospirillaceae sp. R148.</title>
        <authorList>
            <person name="Wang G."/>
        </authorList>
    </citation>
    <scope>NUCLEOTIDE SEQUENCE [LARGE SCALE GENOMIC DNA]</scope>
    <source>
        <strain evidence="2 3">R148</strain>
    </source>
</reference>
<name>A0A545U3B2_9PROT</name>
<dbReference type="AlphaFoldDB" id="A0A545U3B2"/>
<dbReference type="PANTHER" id="PTHR36195:SF4">
    <property type="entry name" value="DOMAIN PROTEIN, PUTATIVE (AFU_ORTHOLOGUE AFUA_5G01990)-RELATED"/>
    <property type="match status" value="1"/>
</dbReference>
<evidence type="ECO:0000256" key="1">
    <source>
        <dbReference type="SAM" id="MobiDB-lite"/>
    </source>
</evidence>
<feature type="compositionally biased region" description="Basic residues" evidence="1">
    <location>
        <begin position="366"/>
        <end position="394"/>
    </location>
</feature>